<feature type="transmembrane region" description="Helical" evidence="7">
    <location>
        <begin position="33"/>
        <end position="55"/>
    </location>
</feature>
<keyword evidence="4 7" id="KW-1133">Transmembrane helix</keyword>
<keyword evidence="5 7" id="KW-0472">Membrane</keyword>
<feature type="transmembrane region" description="Helical" evidence="7">
    <location>
        <begin position="181"/>
        <end position="202"/>
    </location>
</feature>
<evidence type="ECO:0000256" key="6">
    <source>
        <dbReference type="SAM" id="MobiDB-lite"/>
    </source>
</evidence>
<dbReference type="InterPro" id="IPR015414">
    <property type="entry name" value="TMEM64"/>
</dbReference>
<dbReference type="Pfam" id="PF09335">
    <property type="entry name" value="VTT_dom"/>
    <property type="match status" value="1"/>
</dbReference>
<evidence type="ECO:0000259" key="8">
    <source>
        <dbReference type="Pfam" id="PF09335"/>
    </source>
</evidence>
<dbReference type="PANTHER" id="PTHR12677">
    <property type="entry name" value="GOLGI APPARATUS MEMBRANE PROTEIN TVP38-RELATED"/>
    <property type="match status" value="1"/>
</dbReference>
<dbReference type="GO" id="GO:0005886">
    <property type="term" value="C:plasma membrane"/>
    <property type="evidence" value="ECO:0007669"/>
    <property type="project" value="UniProtKB-SubCell"/>
</dbReference>
<keyword evidence="10" id="KW-1185">Reference proteome</keyword>
<proteinExistence type="predicted"/>
<feature type="transmembrane region" description="Helical" evidence="7">
    <location>
        <begin position="67"/>
        <end position="100"/>
    </location>
</feature>
<protein>
    <submittedName>
        <fullName evidence="9">TVP38 TMEM64 family membrane protein</fullName>
    </submittedName>
</protein>
<keyword evidence="2" id="KW-1003">Cell membrane</keyword>
<evidence type="ECO:0000256" key="2">
    <source>
        <dbReference type="ARBA" id="ARBA00022475"/>
    </source>
</evidence>
<comment type="caution">
    <text evidence="9">The sequence shown here is derived from an EMBL/GenBank/DDBJ whole genome shotgun (WGS) entry which is preliminary data.</text>
</comment>
<dbReference type="AlphaFoldDB" id="A0A2P6VNL4"/>
<sequence>MTPLIQPALSRRRRALLLGRRVLSFLAAHWSKAAILGVIITLIVLVSVKGVGFFGDALSWFQRHNGWAGWGIFVGMYTVVVSLFLPGVVLILGAGFIFGFWRGLLAVWAGGAVGQALAFLLARYLLRGWVESTLRKKWAKWAIIDKAIEHDGWKLVLIMRFSPIIPYNLLNIAMATTSIPFWQFTLVSAVGIIFECSVVAYFGSMADNIHAIISGKGGPPPVFEWVFLGLSAVMCMGGAIFVSYSIKQAVKRAASNMSVAELDALGLEGQEGSGELGDEAVGARMHSSYPASLEREGFVGGGGGGSGPIRTPGSPEFELRAVTVVGSLTGTSGGPALVASTVSGAAGGGSAHEKARLLGSSGGGSGGLLAVTAASGSGSTLWEGLGSARGSNAKAKISPKHSSGSLGGQGAAEGGSVGERDVKATRRHPSVSSDGV</sequence>
<feature type="transmembrane region" description="Helical" evidence="7">
    <location>
        <begin position="106"/>
        <end position="126"/>
    </location>
</feature>
<feature type="domain" description="VTT" evidence="8">
    <location>
        <begin position="85"/>
        <end position="204"/>
    </location>
</feature>
<feature type="compositionally biased region" description="Gly residues" evidence="6">
    <location>
        <begin position="405"/>
        <end position="417"/>
    </location>
</feature>
<dbReference type="EMBL" id="LHPF02000002">
    <property type="protein sequence ID" value="PSC75683.1"/>
    <property type="molecule type" value="Genomic_DNA"/>
</dbReference>
<gene>
    <name evidence="9" type="ORF">C2E20_1550</name>
</gene>
<name>A0A2P6VNL4_9CHLO</name>
<evidence type="ECO:0000256" key="5">
    <source>
        <dbReference type="ARBA" id="ARBA00023136"/>
    </source>
</evidence>
<feature type="transmembrane region" description="Helical" evidence="7">
    <location>
        <begin position="222"/>
        <end position="242"/>
    </location>
</feature>
<dbReference type="Proteomes" id="UP000239649">
    <property type="component" value="Unassembled WGS sequence"/>
</dbReference>
<accession>A0A2P6VNL4</accession>
<dbReference type="OrthoDB" id="166803at2759"/>
<evidence type="ECO:0000256" key="4">
    <source>
        <dbReference type="ARBA" id="ARBA00022989"/>
    </source>
</evidence>
<feature type="region of interest" description="Disordered" evidence="6">
    <location>
        <begin position="385"/>
        <end position="436"/>
    </location>
</feature>
<evidence type="ECO:0000256" key="1">
    <source>
        <dbReference type="ARBA" id="ARBA00004651"/>
    </source>
</evidence>
<organism evidence="9 10">
    <name type="scientific">Micractinium conductrix</name>
    <dbReference type="NCBI Taxonomy" id="554055"/>
    <lineage>
        <taxon>Eukaryota</taxon>
        <taxon>Viridiplantae</taxon>
        <taxon>Chlorophyta</taxon>
        <taxon>core chlorophytes</taxon>
        <taxon>Trebouxiophyceae</taxon>
        <taxon>Chlorellales</taxon>
        <taxon>Chlorellaceae</taxon>
        <taxon>Chlorella clade</taxon>
        <taxon>Micractinium</taxon>
    </lineage>
</organism>
<comment type="subcellular location">
    <subcellularLocation>
        <location evidence="1">Cell membrane</location>
        <topology evidence="1">Multi-pass membrane protein</topology>
    </subcellularLocation>
</comment>
<evidence type="ECO:0000256" key="3">
    <source>
        <dbReference type="ARBA" id="ARBA00022692"/>
    </source>
</evidence>
<evidence type="ECO:0000313" key="9">
    <source>
        <dbReference type="EMBL" id="PSC75683.1"/>
    </source>
</evidence>
<dbReference type="STRING" id="554055.A0A2P6VNL4"/>
<dbReference type="InterPro" id="IPR032816">
    <property type="entry name" value="VTT_dom"/>
</dbReference>
<dbReference type="PANTHER" id="PTHR12677:SF59">
    <property type="entry name" value="GOLGI APPARATUS MEMBRANE PROTEIN TVP38-RELATED"/>
    <property type="match status" value="1"/>
</dbReference>
<evidence type="ECO:0000256" key="7">
    <source>
        <dbReference type="SAM" id="Phobius"/>
    </source>
</evidence>
<reference evidence="9 10" key="1">
    <citation type="journal article" date="2018" name="Plant J.">
        <title>Genome sequences of Chlorella sorokiniana UTEX 1602 and Micractinium conductrix SAG 241.80: implications to maltose excretion by a green alga.</title>
        <authorList>
            <person name="Arriola M.B."/>
            <person name="Velmurugan N."/>
            <person name="Zhang Y."/>
            <person name="Plunkett M.H."/>
            <person name="Hondzo H."/>
            <person name="Barney B.M."/>
        </authorList>
    </citation>
    <scope>NUCLEOTIDE SEQUENCE [LARGE SCALE GENOMIC DNA]</scope>
    <source>
        <strain evidence="9 10">SAG 241.80</strain>
    </source>
</reference>
<evidence type="ECO:0000313" key="10">
    <source>
        <dbReference type="Proteomes" id="UP000239649"/>
    </source>
</evidence>
<keyword evidence="3 7" id="KW-0812">Transmembrane</keyword>